<evidence type="ECO:0000313" key="2">
    <source>
        <dbReference type="Proteomes" id="UP000285794"/>
    </source>
</evidence>
<dbReference type="InterPro" id="IPR046070">
    <property type="entry name" value="DUF6029"/>
</dbReference>
<name>A0A425Y245_9BACT</name>
<accession>A0A425Y245</accession>
<reference evidence="1 2" key="1">
    <citation type="submission" date="2018-07" db="EMBL/GenBank/DDBJ databases">
        <title>Draft genome sequence of Ancylomarina sp. M1P.</title>
        <authorList>
            <person name="Yadav S."/>
            <person name="Villanueva L."/>
            <person name="Damste J.S.S."/>
        </authorList>
    </citation>
    <scope>NUCLEOTIDE SEQUENCE [LARGE SCALE GENOMIC DNA]</scope>
    <source>
        <strain evidence="1 2">M1P</strain>
    </source>
</reference>
<evidence type="ECO:0008006" key="3">
    <source>
        <dbReference type="Google" id="ProtNLM"/>
    </source>
</evidence>
<dbReference type="Proteomes" id="UP000285794">
    <property type="component" value="Unassembled WGS sequence"/>
</dbReference>
<evidence type="ECO:0000313" key="1">
    <source>
        <dbReference type="EMBL" id="RRG22069.1"/>
    </source>
</evidence>
<dbReference type="OrthoDB" id="5480631at2"/>
<dbReference type="AlphaFoldDB" id="A0A425Y245"/>
<gene>
    <name evidence="1" type="ORF">DWB61_07580</name>
</gene>
<sequence>MGKAQDKKGKLSGSFETINQIYEKDNKTKAIVPDDKFGSNSYLKLDYYIGKLSMGLQYEAYLPRLVGYDIRHKDQKIEGRYLKYQDETLEITVGNFYEQFGSGLIFRSYENRELGINNAIEGVGVRFNPTDYLNLKAIYGKQREFFEVSDGILRGLDGTFDLAQYFDLNESHLNVGGSWLSKYETYTGAQEDFPSQVNAYSARLDLGIKSWSLNTEFVQKKDDRRIESPNRDITGHALLVNSSFAKSGLGMNVTFRALKEMSFYNERAASGLNLLVNYLPAITKQHKYSLLNIYTYITQANGEMGAQFDLYKKFKKGSLLGGKYGTKLEVNMSAYNDLELKNTVTKESEFLKLGDSKLYRDFNINLSKKFSKSLKTKLAYAHINYNKSKLQGGDSPIVKSNFLAGEIEFKLKPKHVLRAELQHLWTKQDKKNWMAGLLEYSIAPGFSMFVSDQYNYGDKDKIHYFSGGFGWAKDSKNLQIAYGRNREGLNCSGGVCRFVPAYTGLNISFSTSF</sequence>
<dbReference type="EMBL" id="QQWG01000006">
    <property type="protein sequence ID" value="RRG22069.1"/>
    <property type="molecule type" value="Genomic_DNA"/>
</dbReference>
<keyword evidence="2" id="KW-1185">Reference proteome</keyword>
<organism evidence="1 2">
    <name type="scientific">Ancylomarina euxinus</name>
    <dbReference type="NCBI Taxonomy" id="2283627"/>
    <lineage>
        <taxon>Bacteria</taxon>
        <taxon>Pseudomonadati</taxon>
        <taxon>Bacteroidota</taxon>
        <taxon>Bacteroidia</taxon>
        <taxon>Marinilabiliales</taxon>
        <taxon>Marinifilaceae</taxon>
        <taxon>Ancylomarina</taxon>
    </lineage>
</organism>
<dbReference type="Pfam" id="PF19494">
    <property type="entry name" value="DUF6029"/>
    <property type="match status" value="1"/>
</dbReference>
<protein>
    <recommendedName>
        <fullName evidence="3">TonB-dependent receptor</fullName>
    </recommendedName>
</protein>
<comment type="caution">
    <text evidence="1">The sequence shown here is derived from an EMBL/GenBank/DDBJ whole genome shotgun (WGS) entry which is preliminary data.</text>
</comment>
<proteinExistence type="predicted"/>